<reference evidence="2 3" key="1">
    <citation type="submission" date="2011-04" db="EMBL/GenBank/DDBJ databases">
        <title>The Genome Sequence of Dysgonomonas mossii DSM 22836.</title>
        <authorList>
            <consortium name="The Broad Institute Genome Sequencing Platform"/>
            <person name="Earl A."/>
            <person name="Ward D."/>
            <person name="Feldgarden M."/>
            <person name="Gevers D."/>
            <person name="Pudlo N."/>
            <person name="Martens E."/>
            <person name="Allen-Vercoe E."/>
            <person name="Young S.K."/>
            <person name="Zeng Q."/>
            <person name="Gargeya S."/>
            <person name="Fitzgerald M."/>
            <person name="Haas B."/>
            <person name="Abouelleil A."/>
            <person name="Alvarado L."/>
            <person name="Arachchi H.M."/>
            <person name="Berlin A."/>
            <person name="Brown A."/>
            <person name="Chapman S.B."/>
            <person name="Chen Z."/>
            <person name="Dunbar C."/>
            <person name="Freedman E."/>
            <person name="Gearin G."/>
            <person name="Gellesch M."/>
            <person name="Goldberg J."/>
            <person name="Griggs A."/>
            <person name="Gujja S."/>
            <person name="Heiman D."/>
            <person name="Howarth C."/>
            <person name="Larson L."/>
            <person name="Lui A."/>
            <person name="MacDonald P.J.P."/>
            <person name="Mehta T."/>
            <person name="Montmayeur A."/>
            <person name="Murphy C."/>
            <person name="Neiman D."/>
            <person name="Pearson M."/>
            <person name="Priest M."/>
            <person name="Roberts A."/>
            <person name="Saif S."/>
            <person name="Shea T."/>
            <person name="Shenoy N."/>
            <person name="Sisk P."/>
            <person name="Stolte C."/>
            <person name="Sykes S."/>
            <person name="Yandava C."/>
            <person name="Wortman J."/>
            <person name="Nusbaum C."/>
            <person name="Birren B."/>
        </authorList>
    </citation>
    <scope>NUCLEOTIDE SEQUENCE [LARGE SCALE GENOMIC DNA]</scope>
    <source>
        <strain evidence="2 3">DSM 22836</strain>
    </source>
</reference>
<evidence type="ECO:0000313" key="3">
    <source>
        <dbReference type="Proteomes" id="UP000006420"/>
    </source>
</evidence>
<name>F8X1U2_9BACT</name>
<evidence type="ECO:0000256" key="1">
    <source>
        <dbReference type="SAM" id="MobiDB-lite"/>
    </source>
</evidence>
<dbReference type="InterPro" id="IPR045788">
    <property type="entry name" value="MobC_2"/>
</dbReference>
<evidence type="ECO:0008006" key="4">
    <source>
        <dbReference type="Google" id="ProtNLM"/>
    </source>
</evidence>
<feature type="region of interest" description="Disordered" evidence="1">
    <location>
        <begin position="1"/>
        <end position="34"/>
    </location>
</feature>
<evidence type="ECO:0000313" key="2">
    <source>
        <dbReference type="EMBL" id="EGK06076.1"/>
    </source>
</evidence>
<dbReference type="Pfam" id="PF19514">
    <property type="entry name" value="MobC_2"/>
    <property type="match status" value="1"/>
</dbReference>
<dbReference type="Proteomes" id="UP000006420">
    <property type="component" value="Unassembled WGS sequence"/>
</dbReference>
<dbReference type="HOGENOM" id="CLU_109688_1_0_10"/>
<organism evidence="2 3">
    <name type="scientific">Dysgonomonas mossii DSM 22836</name>
    <dbReference type="NCBI Taxonomy" id="742767"/>
    <lineage>
        <taxon>Bacteria</taxon>
        <taxon>Pseudomonadati</taxon>
        <taxon>Bacteroidota</taxon>
        <taxon>Bacteroidia</taxon>
        <taxon>Bacteroidales</taxon>
        <taxon>Dysgonomonadaceae</taxon>
        <taxon>Dysgonomonas</taxon>
    </lineage>
</organism>
<dbReference type="NCBIfam" id="NF041324">
    <property type="entry name" value="Bacteroid_MobA"/>
    <property type="match status" value="1"/>
</dbReference>
<proteinExistence type="predicted"/>
<comment type="caution">
    <text evidence="2">The sequence shown here is derived from an EMBL/GenBank/DDBJ whole genome shotgun (WGS) entry which is preliminary data.</text>
</comment>
<keyword evidence="3" id="KW-1185">Reference proteome</keyword>
<protein>
    <recommendedName>
        <fullName evidence="4">MobA protein</fullName>
    </recommendedName>
</protein>
<dbReference type="AlphaFoldDB" id="F8X1U2"/>
<sequence length="158" mass="18345">MYSEVVNPLKSNGMEKEKSNVPQSGGKGRKPKEDPAVFRYSVSFNAIDHARFLALFEQSGMRTKAHFIIARIFGDSFKVIKIDKATVDYYTRLTNFYAQFRATGVNYNQIVKALNTNFTEKKAMAFLYKLEKATLELVELNRKVIELTRDFEQRWLQK</sequence>
<dbReference type="STRING" id="742767.HMPREF9456_02340"/>
<accession>F8X1U2</accession>
<dbReference type="EMBL" id="ADLW01000010">
    <property type="protein sequence ID" value="EGK06076.1"/>
    <property type="molecule type" value="Genomic_DNA"/>
</dbReference>
<dbReference type="eggNOG" id="ENOG502Z8XW">
    <property type="taxonomic scope" value="Bacteria"/>
</dbReference>
<gene>
    <name evidence="2" type="ORF">HMPREF9456_02340</name>
</gene>